<proteinExistence type="predicted"/>
<keyword evidence="3" id="KW-1185">Reference proteome</keyword>
<sequence length="47" mass="5298">MKDGKCNRTMRDPNAAQQIDRQTQTLGTLTHPLIPSGNGRNRVDDEF</sequence>
<dbReference type="EMBL" id="AP018203">
    <property type="protein sequence ID" value="BAY56631.1"/>
    <property type="molecule type" value="Genomic_DNA"/>
</dbReference>
<feature type="compositionally biased region" description="Basic and acidic residues" evidence="1">
    <location>
        <begin position="1"/>
        <end position="11"/>
    </location>
</feature>
<organism evidence="2 3">
    <name type="scientific">Leptolyngbya boryana NIES-2135</name>
    <dbReference type="NCBI Taxonomy" id="1973484"/>
    <lineage>
        <taxon>Bacteria</taxon>
        <taxon>Bacillati</taxon>
        <taxon>Cyanobacteriota</taxon>
        <taxon>Cyanophyceae</taxon>
        <taxon>Leptolyngbyales</taxon>
        <taxon>Leptolyngbyaceae</taxon>
        <taxon>Leptolyngbya group</taxon>
        <taxon>Leptolyngbya</taxon>
    </lineage>
</organism>
<evidence type="ECO:0000313" key="2">
    <source>
        <dbReference type="EMBL" id="BAY56631.1"/>
    </source>
</evidence>
<dbReference type="AlphaFoldDB" id="A0A1Z4JIP8"/>
<evidence type="ECO:0000256" key="1">
    <source>
        <dbReference type="SAM" id="MobiDB-lite"/>
    </source>
</evidence>
<name>A0A1Z4JIP8_LEPBY</name>
<accession>A0A1Z4JIP8</accession>
<feature type="region of interest" description="Disordered" evidence="1">
    <location>
        <begin position="1"/>
        <end position="47"/>
    </location>
</feature>
<dbReference type="Proteomes" id="UP000217895">
    <property type="component" value="Chromosome"/>
</dbReference>
<gene>
    <name evidence="2" type="ORF">NIES2135_34650</name>
</gene>
<evidence type="ECO:0000313" key="3">
    <source>
        <dbReference type="Proteomes" id="UP000217895"/>
    </source>
</evidence>
<feature type="compositionally biased region" description="Polar residues" evidence="1">
    <location>
        <begin position="15"/>
        <end position="28"/>
    </location>
</feature>
<protein>
    <submittedName>
        <fullName evidence="2">Uncharacterized protein</fullName>
    </submittedName>
</protein>
<reference evidence="2 3" key="1">
    <citation type="submission" date="2017-06" db="EMBL/GenBank/DDBJ databases">
        <title>Genome sequencing of cyanobaciteial culture collection at National Institute for Environmental Studies (NIES).</title>
        <authorList>
            <person name="Hirose Y."/>
            <person name="Shimura Y."/>
            <person name="Fujisawa T."/>
            <person name="Nakamura Y."/>
            <person name="Kawachi M."/>
        </authorList>
    </citation>
    <scope>NUCLEOTIDE SEQUENCE [LARGE SCALE GENOMIC DNA]</scope>
    <source>
        <strain evidence="2 3">NIES-2135</strain>
    </source>
</reference>